<dbReference type="InterPro" id="IPR038390">
    <property type="entry name" value="Metal_Tscrpt_repr_sf"/>
</dbReference>
<evidence type="ECO:0000313" key="2">
    <source>
        <dbReference type="EMBL" id="UWX06681.1"/>
    </source>
</evidence>
<evidence type="ECO:0000256" key="1">
    <source>
        <dbReference type="ARBA" id="ARBA00005260"/>
    </source>
</evidence>
<dbReference type="Proteomes" id="UP001058120">
    <property type="component" value="Chromosome"/>
</dbReference>
<organism evidence="2 3">
    <name type="scientific">Taurinivorans muris</name>
    <dbReference type="NCBI Taxonomy" id="2787751"/>
    <lineage>
        <taxon>Bacteria</taxon>
        <taxon>Pseudomonadati</taxon>
        <taxon>Thermodesulfobacteriota</taxon>
        <taxon>Desulfovibrionia</taxon>
        <taxon>Desulfovibrionales</taxon>
        <taxon>Desulfovibrionaceae</taxon>
        <taxon>Taurinivorans</taxon>
    </lineage>
</organism>
<dbReference type="InterPro" id="IPR003735">
    <property type="entry name" value="Metal_Tscrpt_repr"/>
</dbReference>
<dbReference type="Gene3D" id="1.20.58.1000">
    <property type="entry name" value="Metal-sensitive repressor, helix protomer"/>
    <property type="match status" value="1"/>
</dbReference>
<reference evidence="2" key="1">
    <citation type="submission" date="2020-12" db="EMBL/GenBank/DDBJ databases">
        <title>Taurinivorans muris gen. nov., sp. nov., fundamental and realized metabolic niche of a ubiquitous sulfidogenic bacterium in the murine intestine.</title>
        <authorList>
            <person name="Ye H."/>
            <person name="Hanson B.T."/>
            <person name="Loy A."/>
        </authorList>
    </citation>
    <scope>NUCLEOTIDE SEQUENCE</scope>
    <source>
        <strain evidence="2">LT0009</strain>
    </source>
</reference>
<name>A0ABY5Y5D9_9BACT</name>
<dbReference type="PANTHER" id="PTHR33677:SF3">
    <property type="entry name" value="COPPER-SENSING TRANSCRIPTIONAL REPRESSOR RICR"/>
    <property type="match status" value="1"/>
</dbReference>
<dbReference type="PANTHER" id="PTHR33677">
    <property type="entry name" value="TRANSCRIPTIONAL REPRESSOR FRMR-RELATED"/>
    <property type="match status" value="1"/>
</dbReference>
<comment type="similarity">
    <text evidence="1">Belongs to the FrmR/RcnR family.</text>
</comment>
<dbReference type="EMBL" id="CP065938">
    <property type="protein sequence ID" value="UWX06681.1"/>
    <property type="molecule type" value="Genomic_DNA"/>
</dbReference>
<proteinExistence type="inferred from homology"/>
<dbReference type="RefSeq" id="WP_334316293.1">
    <property type="nucleotide sequence ID" value="NZ_CP065938.1"/>
</dbReference>
<evidence type="ECO:0000313" key="3">
    <source>
        <dbReference type="Proteomes" id="UP001058120"/>
    </source>
</evidence>
<protein>
    <submittedName>
        <fullName evidence="2">Metal-sensing transcriptional repressor</fullName>
    </submittedName>
</protein>
<dbReference type="Pfam" id="PF02583">
    <property type="entry name" value="Trns_repr_metal"/>
    <property type="match status" value="1"/>
</dbReference>
<accession>A0ABY5Y5D9</accession>
<gene>
    <name evidence="2" type="ORF">JBF11_05075</name>
</gene>
<sequence length="90" mass="10168">MNCTNEKALITRLNKIEGQIRGIKKLIEEDGECEKILIQISAAKSALHKTGQQLLESHIEHCVLNEIRQGNEEEVLKKLSSVIEQFSRLG</sequence>
<keyword evidence="3" id="KW-1185">Reference proteome</keyword>